<feature type="domain" description="Orc1-like AAA ATPase" evidence="2">
    <location>
        <begin position="219"/>
        <end position="411"/>
    </location>
</feature>
<dbReference type="PANTHER" id="PTHR43642">
    <property type="entry name" value="HYBRID SIGNAL TRANSDUCTION HISTIDINE KINASE G"/>
    <property type="match status" value="1"/>
</dbReference>
<keyword evidence="3" id="KW-0067">ATP-binding</keyword>
<dbReference type="InterPro" id="IPR027417">
    <property type="entry name" value="P-loop_NTPase"/>
</dbReference>
<dbReference type="STRING" id="391625.PPSIR1_37484"/>
<keyword evidence="4" id="KW-1185">Reference proteome</keyword>
<protein>
    <submittedName>
        <fullName evidence="3">ATP-binding region, ATPase domain protein</fullName>
    </submittedName>
</protein>
<feature type="region of interest" description="Disordered" evidence="1">
    <location>
        <begin position="422"/>
        <end position="442"/>
    </location>
</feature>
<dbReference type="Proteomes" id="UP000005801">
    <property type="component" value="Unassembled WGS sequence"/>
</dbReference>
<feature type="compositionally biased region" description="Basic and acidic residues" evidence="1">
    <location>
        <begin position="1177"/>
        <end position="1193"/>
    </location>
</feature>
<feature type="region of interest" description="Disordered" evidence="1">
    <location>
        <begin position="204"/>
        <end position="226"/>
    </location>
</feature>
<evidence type="ECO:0000313" key="3">
    <source>
        <dbReference type="EMBL" id="EDM76904.1"/>
    </source>
</evidence>
<dbReference type="InterPro" id="IPR053159">
    <property type="entry name" value="Hybrid_Histidine_Kinase"/>
</dbReference>
<evidence type="ECO:0000313" key="4">
    <source>
        <dbReference type="Proteomes" id="UP000005801"/>
    </source>
</evidence>
<dbReference type="SUPFAM" id="SSF52540">
    <property type="entry name" value="P-loop containing nucleoside triphosphate hydrolases"/>
    <property type="match status" value="1"/>
</dbReference>
<dbReference type="eggNOG" id="COG3899">
    <property type="taxonomic scope" value="Bacteria"/>
</dbReference>
<gene>
    <name evidence="3" type="ORF">PPSIR1_37484</name>
</gene>
<dbReference type="InterPro" id="IPR041664">
    <property type="entry name" value="AAA_16"/>
</dbReference>
<sequence length="1485" mass="160476">MTSVDPLELEPGMIVWERFCVVGTVRHSSPSWSVAVTDLAREYGRPPHHRVELQVLPMSESAREGVHRAITADEQIQPRVRATIDLPKAVALIHEPVQGERLGAEVPARVARKLALMLSGLLVRLHEAKVRGVDIRLSHLRQSEGQFRLVGFGHLAGRGSRERDLDNLLTLLERVARSHLGELLEPRPRSATELWGRARALNPAASDDPAATPLSQHPPFVGREGARASLEKSYQAAKIARSSVTLVCGVQGVGKTRLLDEFASSLRSGGQAIVLRGEYLRGCGESRGGLMGALNHLPEALATCEADETAALRERLTRRTGALAAILASYAPGLADLLDTEQPMLASADESPEFEDGFVRHAVAIADGIRSIGSQGRPLVILLDNLQLADEGSVAVLRRLLIEDRSHHTMIVAGLCGPAPEGLAGTGEGSGQAPAETGKGWSATRDPQLLMRRLILEPLTMEELERLLVAGLPGPIDSTPAVADKLFESSRGNPLVAWATLQSWIDRGALVRNNGSPWALRKRKIEGTSPERVFGERVDQLTLDERWLALLAAVAGGHVDEAWFQRVSGWSPTRVEAAVAGLERRGLMDQVGEASLRFPHELVRELVVSRTPVGEVRRAHKEIASWLATLGPRVSPARLAFHTDRALGQSSRNDPDLAAMHLAAGREMLGVYDLERSGWHFTRALVERGTGDARLAAIEGSADVALLGGKYEEAAQLYAEAVVEAEDPLVASRIAAKAVHSLFRKSAASEAATIGRLAVARAHASLPEGDIGRWFGLLRARIELALGRSTVPNEPLVEQLCWLYARLCVVLALPEPGLSMLCLLRAVNIARQHECPAAATIQALHGVVLIARGKQQAGTAAIEAAAASAAKLESDWARGIVAHIRGHLVELPAGEYPLGLASLDEAVGHFRRTGDLSIAVSSLFFKAVYGRDREPISVLYGWLDEAAALTEAQGDAIVDLGIEALRLYLRARTGSRGVVEAAANLSARACARKMVTFEGYLAHSYLALALLEVGEPARAREQIDIAFARMLERRRMPEYAFDLWAAIALVLVRTGNSSRDRRRIDQALRHLNAAGRRYPRLRALAGLIQMRRAQATGRRDRARQQAATLLSELGTHGQVYIALEAHHTLAELLRGTDVLAAREHVALAQEIAEELGLAKSPEQAAEREISSSTSDSLEDHADAPQPRVRDRTSRVHSTAYLRTVSRNSLVGVAEVLEGSRPVLLETVGNVPWIYLRAQPELRVYGELVELQSLLVHLALCARDSIREPEQLRAVGTLETLDDQRASEIPGASPGTWGRIAVSVEGDTESHGGVTGGVSACRQVATRLGGFLEVKHEERGLSLSVYLPPEPSSAAISASGSRDDDAANSGVVALRPAPAAPPPSLVFVIHPDPRIRDTLAGSIGRLGYEVEHAHGDEIDFRTLTHVAVLFADGESLTEGEATMPDIPSIVEILSRGYRPTGQHTTLRVPFALGELRKQLESVPKKP</sequence>
<dbReference type="PANTHER" id="PTHR43642:SF1">
    <property type="entry name" value="HYBRID SIGNAL TRANSDUCTION HISTIDINE KINASE G"/>
    <property type="match status" value="1"/>
</dbReference>
<evidence type="ECO:0000256" key="1">
    <source>
        <dbReference type="SAM" id="MobiDB-lite"/>
    </source>
</evidence>
<organism evidence="3 4">
    <name type="scientific">Plesiocystis pacifica SIR-1</name>
    <dbReference type="NCBI Taxonomy" id="391625"/>
    <lineage>
        <taxon>Bacteria</taxon>
        <taxon>Pseudomonadati</taxon>
        <taxon>Myxococcota</taxon>
        <taxon>Polyangia</taxon>
        <taxon>Nannocystales</taxon>
        <taxon>Nannocystaceae</taxon>
        <taxon>Plesiocystis</taxon>
    </lineage>
</organism>
<proteinExistence type="predicted"/>
<name>A6GB22_9BACT</name>
<comment type="caution">
    <text evidence="3">The sequence shown here is derived from an EMBL/GenBank/DDBJ whole genome shotgun (WGS) entry which is preliminary data.</text>
</comment>
<dbReference type="Pfam" id="PF13191">
    <property type="entry name" value="AAA_16"/>
    <property type="match status" value="1"/>
</dbReference>
<dbReference type="EMBL" id="ABCS01000055">
    <property type="protein sequence ID" value="EDM76904.1"/>
    <property type="molecule type" value="Genomic_DNA"/>
</dbReference>
<dbReference type="GO" id="GO:0005524">
    <property type="term" value="F:ATP binding"/>
    <property type="evidence" value="ECO:0007669"/>
    <property type="project" value="UniProtKB-KW"/>
</dbReference>
<keyword evidence="3" id="KW-0547">Nucleotide-binding</keyword>
<accession>A6GB22</accession>
<evidence type="ECO:0000259" key="2">
    <source>
        <dbReference type="Pfam" id="PF13191"/>
    </source>
</evidence>
<feature type="region of interest" description="Disordered" evidence="1">
    <location>
        <begin position="1158"/>
        <end position="1194"/>
    </location>
</feature>
<reference evidence="3 4" key="1">
    <citation type="submission" date="2007-06" db="EMBL/GenBank/DDBJ databases">
        <authorList>
            <person name="Shimkets L."/>
            <person name="Ferriera S."/>
            <person name="Johnson J."/>
            <person name="Kravitz S."/>
            <person name="Beeson K."/>
            <person name="Sutton G."/>
            <person name="Rogers Y.-H."/>
            <person name="Friedman R."/>
            <person name="Frazier M."/>
            <person name="Venter J.C."/>
        </authorList>
    </citation>
    <scope>NUCLEOTIDE SEQUENCE [LARGE SCALE GENOMIC DNA]</scope>
    <source>
        <strain evidence="3 4">SIR-1</strain>
    </source>
</reference>